<feature type="coiled-coil region" evidence="3">
    <location>
        <begin position="321"/>
        <end position="348"/>
    </location>
</feature>
<evidence type="ECO:0000313" key="6">
    <source>
        <dbReference type="Proteomes" id="UP000193719"/>
    </source>
</evidence>
<proteinExistence type="predicted"/>
<dbReference type="STRING" id="1754191.A0A1Y1VBN1"/>
<feature type="coiled-coil region" evidence="3">
    <location>
        <begin position="394"/>
        <end position="424"/>
    </location>
</feature>
<dbReference type="InterPro" id="IPR036322">
    <property type="entry name" value="WD40_repeat_dom_sf"/>
</dbReference>
<evidence type="ECO:0000256" key="3">
    <source>
        <dbReference type="SAM" id="Coils"/>
    </source>
</evidence>
<feature type="compositionally biased region" description="Polar residues" evidence="4">
    <location>
        <begin position="43"/>
        <end position="57"/>
    </location>
</feature>
<protein>
    <submittedName>
        <fullName evidence="5">WD40 repeat-like protein</fullName>
    </submittedName>
</protein>
<sequence>MKLIQKRNSSNHIKELLTYHDDITTSTTTTTTNKENRVDSTHELSSSKIENQNSTTSNNDKIKYINDKNSSNKDYKKLNKDQSNVNDNTNKFINNTNNTYDVINNIKENKIKNINEIYNNGNRLTENTVDKNSNNMKNLVKMENINSSELDLLNKEINKHTKNNIFKTENNKTLIQEYNREKDSQTKSINVENENNNSRSSIDPFIKNDVNNMSKHEYDSNRKSLISKNIYYCKDKYNIDNKDEISNNESKVDQKEVLKNNSISSNTIYDYSLNSLPINEKNVPNQNILNTKKYTLNENEYYDHLNDDNSKVLEKEVDKMVKQKSSNKENFELKNEQSKRNIHESTKNINKNDNNVKPDLIKEVSNIKSSVDLGLEYKGNEDNFPEKNKYLQCIKDLKKKITEYKEIEKNYNQMILNMKKYQNHNKEDERLHISPSAVKLIMNYLHHYGYDRSVEFIRNETGIGANTKNYKILKQLINKREFEKAVNFTKEVYESKSNSENRFKSSYEDLLYILNKYLLLNYLQERKQDEATALFNNYICGHIKNEIDKGGSRAEWFNKDYKLLSTLININKSTEIEKINTFFNSWDWDKEIKQFWKNGFNAYKSSYNLTKGKLSQAPEEQTNIPLFAYVLAAYFLEEEDLMDDYDYQTSYKILDNINNFSKEIKNILNKDYSKFDDENKITEKSTVGSCIPTSTKNEPRITVSNNSEDNNSNLTHCESSNNIYTIATGKRRIKSAGIFRSTGNLSSNYSLLNERKIHSSHSTQSLNKKKSQSMINGIYDPIESQNEKQGIINSNQFKGFVLTNDMMKPDFGTSRLLRTPDSTNSYQNPYIDNEMLPSVSNENETSYFTFFSCLGPMMGTIRALDIKSIPSTKQVIGVSACGDDRGDRKISLWDLNSSSLITQLDNKTSKTVLTLTFHPVWEEVLLSSDMEFDVKLWNWKTGKLLKVWKKHHTRIIHKAGFIPGNFEKAISCSSDQSIKIWNVTNDDSKVSSIHSNEPFTSFTFWGDGHNQVLVASLNYSIKLYKLRTSSHLHTIALNDLKSNRTPITSITSHPIQDNFILISSDNKLLLFDLRTSTTLKTFCAREIIPGLRIQGDFSPCGNYIYSGCADVKSFDSRKNSLLSSNSMSISYSNLNNGEDQIESSINKINTTGIFIWKLHTGKLERNDMSIMEESTIYSNVELYPVTLCKWISLNNDNKEENRNKKVLISASIDRCLKIYSG</sequence>
<reference evidence="5 6" key="1">
    <citation type="submission" date="2016-08" db="EMBL/GenBank/DDBJ databases">
        <title>Genomes of anaerobic fungi encode conserved fungal cellulosomes for biomass hydrolysis.</title>
        <authorList>
            <consortium name="DOE Joint Genome Institute"/>
            <person name="Haitjema C.H."/>
            <person name="Gilmore S.P."/>
            <person name="Henske J.K."/>
            <person name="Solomon K.V."/>
            <person name="De Groot R."/>
            <person name="Kuo A."/>
            <person name="Mondo S.J."/>
            <person name="Salamov A.A."/>
            <person name="Labutti K."/>
            <person name="Zhao Z."/>
            <person name="Chiniquy J."/>
            <person name="Barry K."/>
            <person name="Brewer H.M."/>
            <person name="Purvine S.O."/>
            <person name="Wright A.T."/>
            <person name="Boxma B."/>
            <person name="Van Alen T."/>
            <person name="Hackstein J.H."/>
            <person name="Baker S.E."/>
            <person name="Grigoriev I.V."/>
            <person name="O'Malley M.A."/>
        </authorList>
    </citation>
    <scope>NUCLEOTIDE SEQUENCE [LARGE SCALE GENOMIC DNA]</scope>
    <source>
        <strain evidence="6">finn</strain>
    </source>
</reference>
<dbReference type="InterPro" id="IPR015943">
    <property type="entry name" value="WD40/YVTN_repeat-like_dom_sf"/>
</dbReference>
<name>A0A1Y1VBN1_9FUNG</name>
<keyword evidence="3" id="KW-0175">Coiled coil</keyword>
<keyword evidence="2" id="KW-0677">Repeat</keyword>
<feature type="region of interest" description="Disordered" evidence="4">
    <location>
        <begin position="26"/>
        <end position="92"/>
    </location>
</feature>
<dbReference type="InterPro" id="IPR050844">
    <property type="entry name" value="Coatomer_complex_subunit"/>
</dbReference>
<dbReference type="Proteomes" id="UP000193719">
    <property type="component" value="Unassembled WGS sequence"/>
</dbReference>
<dbReference type="PANTHER" id="PTHR19876">
    <property type="entry name" value="COATOMER"/>
    <property type="match status" value="1"/>
</dbReference>
<dbReference type="SUPFAM" id="SSF50978">
    <property type="entry name" value="WD40 repeat-like"/>
    <property type="match status" value="1"/>
</dbReference>
<dbReference type="GO" id="GO:0006886">
    <property type="term" value="P:intracellular protein transport"/>
    <property type="evidence" value="ECO:0007669"/>
    <property type="project" value="TreeGrafter"/>
</dbReference>
<keyword evidence="1" id="KW-0853">WD repeat</keyword>
<accession>A0A1Y1VBN1</accession>
<dbReference type="GO" id="GO:0030126">
    <property type="term" value="C:COPI vesicle coat"/>
    <property type="evidence" value="ECO:0007669"/>
    <property type="project" value="TreeGrafter"/>
</dbReference>
<dbReference type="Gene3D" id="2.130.10.10">
    <property type="entry name" value="YVTN repeat-like/Quinoprotein amine dehydrogenase"/>
    <property type="match status" value="2"/>
</dbReference>
<evidence type="ECO:0000313" key="5">
    <source>
        <dbReference type="EMBL" id="ORX52099.1"/>
    </source>
</evidence>
<dbReference type="AlphaFoldDB" id="A0A1Y1VBN1"/>
<reference evidence="5 6" key="2">
    <citation type="submission" date="2016-08" db="EMBL/GenBank/DDBJ databases">
        <title>Pervasive Adenine N6-methylation of Active Genes in Fungi.</title>
        <authorList>
            <consortium name="DOE Joint Genome Institute"/>
            <person name="Mondo S.J."/>
            <person name="Dannebaum R.O."/>
            <person name="Kuo R.C."/>
            <person name="Labutti K."/>
            <person name="Haridas S."/>
            <person name="Kuo A."/>
            <person name="Salamov A."/>
            <person name="Ahrendt S.R."/>
            <person name="Lipzen A."/>
            <person name="Sullivan W."/>
            <person name="Andreopoulos W.B."/>
            <person name="Clum A."/>
            <person name="Lindquist E."/>
            <person name="Daum C."/>
            <person name="Ramamoorthy G.K."/>
            <person name="Gryganskyi A."/>
            <person name="Culley D."/>
            <person name="Magnuson J.K."/>
            <person name="James T.Y."/>
            <person name="O'Malley M.A."/>
            <person name="Stajich J.E."/>
            <person name="Spatafora J.W."/>
            <person name="Visel A."/>
            <person name="Grigoriev I.V."/>
        </authorList>
    </citation>
    <scope>NUCLEOTIDE SEQUENCE [LARGE SCALE GENOMIC DNA]</scope>
    <source>
        <strain evidence="6">finn</strain>
    </source>
</reference>
<evidence type="ECO:0000256" key="1">
    <source>
        <dbReference type="ARBA" id="ARBA00022574"/>
    </source>
</evidence>
<comment type="caution">
    <text evidence="5">The sequence shown here is derived from an EMBL/GenBank/DDBJ whole genome shotgun (WGS) entry which is preliminary data.</text>
</comment>
<gene>
    <name evidence="5" type="ORF">BCR36DRAFT_350291</name>
</gene>
<organism evidence="5 6">
    <name type="scientific">Piromyces finnis</name>
    <dbReference type="NCBI Taxonomy" id="1754191"/>
    <lineage>
        <taxon>Eukaryota</taxon>
        <taxon>Fungi</taxon>
        <taxon>Fungi incertae sedis</taxon>
        <taxon>Chytridiomycota</taxon>
        <taxon>Chytridiomycota incertae sedis</taxon>
        <taxon>Neocallimastigomycetes</taxon>
        <taxon>Neocallimastigales</taxon>
        <taxon>Neocallimastigaceae</taxon>
        <taxon>Piromyces</taxon>
    </lineage>
</organism>
<keyword evidence="6" id="KW-1185">Reference proteome</keyword>
<evidence type="ECO:0000256" key="2">
    <source>
        <dbReference type="ARBA" id="ARBA00022737"/>
    </source>
</evidence>
<dbReference type="GO" id="GO:0006891">
    <property type="term" value="P:intra-Golgi vesicle-mediated transport"/>
    <property type="evidence" value="ECO:0007669"/>
    <property type="project" value="TreeGrafter"/>
</dbReference>
<feature type="compositionally biased region" description="Basic and acidic residues" evidence="4">
    <location>
        <begin position="60"/>
        <end position="80"/>
    </location>
</feature>
<dbReference type="EMBL" id="MCFH01000016">
    <property type="protein sequence ID" value="ORX52099.1"/>
    <property type="molecule type" value="Genomic_DNA"/>
</dbReference>
<evidence type="ECO:0000256" key="4">
    <source>
        <dbReference type="SAM" id="MobiDB-lite"/>
    </source>
</evidence>
<dbReference type="GO" id="GO:0006888">
    <property type="term" value="P:endoplasmic reticulum to Golgi vesicle-mediated transport"/>
    <property type="evidence" value="ECO:0007669"/>
    <property type="project" value="TreeGrafter"/>
</dbReference>
<dbReference type="SMART" id="SM00320">
    <property type="entry name" value="WD40"/>
    <property type="match status" value="6"/>
</dbReference>
<dbReference type="GO" id="GO:0006890">
    <property type="term" value="P:retrograde vesicle-mediated transport, Golgi to endoplasmic reticulum"/>
    <property type="evidence" value="ECO:0007669"/>
    <property type="project" value="TreeGrafter"/>
</dbReference>
<dbReference type="OrthoDB" id="6363363at2759"/>
<dbReference type="InterPro" id="IPR001680">
    <property type="entry name" value="WD40_rpt"/>
</dbReference>